<dbReference type="AlphaFoldDB" id="A0A1B1AM29"/>
<dbReference type="KEGG" id="cbot:ATE48_17835"/>
<dbReference type="InParanoid" id="A0A1B1AM29"/>
<keyword evidence="2" id="KW-1185">Reference proteome</keyword>
<accession>A0A1B1AM29</accession>
<organism evidence="1 2">
    <name type="scientific">Candidatus Viadribacter manganicus</name>
    <dbReference type="NCBI Taxonomy" id="1759059"/>
    <lineage>
        <taxon>Bacteria</taxon>
        <taxon>Pseudomonadati</taxon>
        <taxon>Pseudomonadota</taxon>
        <taxon>Alphaproteobacteria</taxon>
        <taxon>Hyphomonadales</taxon>
        <taxon>Hyphomonadaceae</taxon>
        <taxon>Candidatus Viadribacter</taxon>
    </lineage>
</organism>
<dbReference type="EMBL" id="CP013244">
    <property type="protein sequence ID" value="ANP47627.1"/>
    <property type="molecule type" value="Genomic_DNA"/>
</dbReference>
<dbReference type="STRING" id="1759059.ATE48_17835"/>
<name>A0A1B1AM29_9PROT</name>
<sequence>MDGTDALSISVIGDLATIDRTVWDRLANPSDQPYDPFLSWDFLQALEESGCATAAKGWQPAHLLARDASGGAVGAMLLYAKDHSYGEYVFDHAWADALQRAGGEYYPKLQCAAPFTPAPGRRILARDHAVESALAQASIGLAQRAGASSVHVTFAEAELVRRLAPLGFQTRTGLQYHWFNRGYAAFSEFLAELSSQKRKNIRRERERACEGARVRRLRGDEIKAKDWDFFFRCYMDTGSRKWGSPYLNRAFFELLGQRMADRCVLFVAEEMDGTPIASALNLIGGEALYGRYWGRIVDAPFLHFELCYYQAIDLAIELKLPRVEAGAQGEHKLARGYMPVQTFSAHWIEHEGLRNAVKHYLRQETPAVVEEAEILAEHAPFKRAD</sequence>
<dbReference type="Gene3D" id="3.40.630.30">
    <property type="match status" value="1"/>
</dbReference>
<dbReference type="InterPro" id="IPR007434">
    <property type="entry name" value="FemAB-like"/>
</dbReference>
<dbReference type="PANTHER" id="PTHR47017">
    <property type="entry name" value="ACYL-COA"/>
    <property type="match status" value="1"/>
</dbReference>
<evidence type="ECO:0008006" key="3">
    <source>
        <dbReference type="Google" id="ProtNLM"/>
    </source>
</evidence>
<proteinExistence type="predicted"/>
<dbReference type="InterPro" id="IPR016181">
    <property type="entry name" value="Acyl_CoA_acyltransferase"/>
</dbReference>
<reference evidence="1 2" key="1">
    <citation type="submission" date="2015-11" db="EMBL/GenBank/DDBJ databases">
        <title>Whole-Genome Sequence of Candidatus Oderbacter manganicum from the National Park Lower Oder Valley, Germany.</title>
        <authorList>
            <person name="Braun B."/>
            <person name="Liere K."/>
            <person name="Szewzyk U."/>
        </authorList>
    </citation>
    <scope>NUCLEOTIDE SEQUENCE [LARGE SCALE GENOMIC DNA]</scope>
    <source>
        <strain evidence="1 2">OTSz_A_272</strain>
    </source>
</reference>
<dbReference type="PANTHER" id="PTHR47017:SF1">
    <property type="entry name" value="ACYL-COA"/>
    <property type="match status" value="1"/>
</dbReference>
<dbReference type="Proteomes" id="UP000092498">
    <property type="component" value="Chromosome"/>
</dbReference>
<gene>
    <name evidence="1" type="ORF">ATE48_17835</name>
</gene>
<dbReference type="RefSeq" id="WP_066773933.1">
    <property type="nucleotide sequence ID" value="NZ_CP013244.1"/>
</dbReference>
<dbReference type="Pfam" id="PF04339">
    <property type="entry name" value="FemAB_like"/>
    <property type="match status" value="1"/>
</dbReference>
<evidence type="ECO:0000313" key="2">
    <source>
        <dbReference type="Proteomes" id="UP000092498"/>
    </source>
</evidence>
<protein>
    <recommendedName>
        <fullName evidence="3">GNAT family N-acetyltransferase</fullName>
    </recommendedName>
</protein>
<dbReference type="OrthoDB" id="9776898at2"/>
<dbReference type="SUPFAM" id="SSF55729">
    <property type="entry name" value="Acyl-CoA N-acyltransferases (Nat)"/>
    <property type="match status" value="1"/>
</dbReference>
<evidence type="ECO:0000313" key="1">
    <source>
        <dbReference type="EMBL" id="ANP47627.1"/>
    </source>
</evidence>